<comment type="caution">
    <text evidence="7">The sequence shown here is derived from an EMBL/GenBank/DDBJ whole genome shotgun (WGS) entry which is preliminary data.</text>
</comment>
<dbReference type="InterPro" id="IPR037225">
    <property type="entry name" value="Nuo51_FMN-bd_sf"/>
</dbReference>
<dbReference type="InterPro" id="IPR019575">
    <property type="entry name" value="Nuop51_4Fe4S-bd"/>
</dbReference>
<dbReference type="SUPFAM" id="SSF142984">
    <property type="entry name" value="Nqo1 middle domain-like"/>
    <property type="match status" value="1"/>
</dbReference>
<sequence length="390" mass="41024">MTLATIEAEQGLRAALALDPAGVVATIRESGMKGRGGAGFPTGLKWQLAAEAVAPDGVRYVVCNADEGEPGTFKDRVLLAELPDLVFEGMTIGGYAIGSHEGICYLRGEYVYLLADLEACLERRRAAGLLGPDVAGSGFAFDITIHLGSGAYVCGEETALIESLEGRRGEPRNRPPFPVVSGFRGAPTVVNNVETFAWAAAILARGADWFAHIGTDRSTGPKLLSVSGDVQRPGVYEFPLGVSIAEVIEAAGGHDAKAAIVGGAAGTCVPARDFGRAISYEDVSTGGAVIVVGPWRDLLEVAENLQWFFANESCGQCTPCRVGNVKLLEGIRALRRGELTVQQLEDMVSLGQTMRIASKCGLGQAAPNVLLSIIENYRSEVLGHIPVGAR</sequence>
<keyword evidence="3" id="KW-0479">Metal-binding</keyword>
<dbReference type="Pfam" id="PF01512">
    <property type="entry name" value="Complex1_51K"/>
    <property type="match status" value="1"/>
</dbReference>
<dbReference type="AlphaFoldDB" id="A0A511YZV1"/>
<dbReference type="SUPFAM" id="SSF142019">
    <property type="entry name" value="Nqo1 FMN-binding domain-like"/>
    <property type="match status" value="1"/>
</dbReference>
<protein>
    <recommendedName>
        <fullName evidence="6">NADH-ubiquinone oxidoreductase 51kDa subunit iron-sulphur binding domain-containing protein</fullName>
    </recommendedName>
</protein>
<dbReference type="GO" id="GO:0008137">
    <property type="term" value="F:NADH dehydrogenase (ubiquinone) activity"/>
    <property type="evidence" value="ECO:0007669"/>
    <property type="project" value="InterPro"/>
</dbReference>
<dbReference type="SUPFAM" id="SSF140490">
    <property type="entry name" value="Nqo1C-terminal domain-like"/>
    <property type="match status" value="1"/>
</dbReference>
<reference evidence="7 8" key="1">
    <citation type="submission" date="2019-07" db="EMBL/GenBank/DDBJ databases">
        <title>Whole genome shotgun sequence of Actinotalea fermentans NBRC 105374.</title>
        <authorList>
            <person name="Hosoyama A."/>
            <person name="Uohara A."/>
            <person name="Ohji S."/>
            <person name="Ichikawa N."/>
        </authorList>
    </citation>
    <scope>NUCLEOTIDE SEQUENCE [LARGE SCALE GENOMIC DNA]</scope>
    <source>
        <strain evidence="7 8">NBRC 105374</strain>
    </source>
</reference>
<accession>A0A511YZV1</accession>
<dbReference type="GO" id="GO:0051539">
    <property type="term" value="F:4 iron, 4 sulfur cluster binding"/>
    <property type="evidence" value="ECO:0007669"/>
    <property type="project" value="UniProtKB-KW"/>
</dbReference>
<dbReference type="Gene3D" id="3.10.20.600">
    <property type="match status" value="1"/>
</dbReference>
<dbReference type="InterPro" id="IPR011538">
    <property type="entry name" value="Nuo51_FMN-bd"/>
</dbReference>
<keyword evidence="5" id="KW-0411">Iron-sulfur</keyword>
<dbReference type="GO" id="GO:0046872">
    <property type="term" value="F:metal ion binding"/>
    <property type="evidence" value="ECO:0007669"/>
    <property type="project" value="UniProtKB-KW"/>
</dbReference>
<dbReference type="Pfam" id="PF10531">
    <property type="entry name" value="SLBB"/>
    <property type="match status" value="1"/>
</dbReference>
<evidence type="ECO:0000313" key="8">
    <source>
        <dbReference type="Proteomes" id="UP000321484"/>
    </source>
</evidence>
<evidence type="ECO:0000256" key="3">
    <source>
        <dbReference type="ARBA" id="ARBA00022723"/>
    </source>
</evidence>
<dbReference type="PROSITE" id="PS00645">
    <property type="entry name" value="COMPLEX1_51K_2"/>
    <property type="match status" value="1"/>
</dbReference>
<dbReference type="GO" id="GO:0010181">
    <property type="term" value="F:FMN binding"/>
    <property type="evidence" value="ECO:0007669"/>
    <property type="project" value="InterPro"/>
</dbReference>
<dbReference type="Gene3D" id="1.20.1440.230">
    <property type="entry name" value="NADH-ubiquinone oxidoreductase 51kDa subunit, iron-sulphur binding domain"/>
    <property type="match status" value="1"/>
</dbReference>
<dbReference type="InterPro" id="IPR037207">
    <property type="entry name" value="Nuop51_4Fe4S-bd_sf"/>
</dbReference>
<keyword evidence="2" id="KW-0004">4Fe-4S</keyword>
<dbReference type="InterPro" id="IPR001949">
    <property type="entry name" value="NADH-UbQ_OxRdtase_51kDa_CS"/>
</dbReference>
<feature type="domain" description="NADH-ubiquinone oxidoreductase 51kDa subunit iron-sulphur binding" evidence="6">
    <location>
        <begin position="299"/>
        <end position="344"/>
    </location>
</feature>
<evidence type="ECO:0000256" key="1">
    <source>
        <dbReference type="ARBA" id="ARBA00007523"/>
    </source>
</evidence>
<keyword evidence="8" id="KW-1185">Reference proteome</keyword>
<proteinExistence type="inferred from homology"/>
<evidence type="ECO:0000313" key="7">
    <source>
        <dbReference type="EMBL" id="GEN80709.1"/>
    </source>
</evidence>
<dbReference type="Gene3D" id="3.40.50.11540">
    <property type="entry name" value="NADH-ubiquinone oxidoreductase 51kDa subunit"/>
    <property type="match status" value="1"/>
</dbReference>
<evidence type="ECO:0000256" key="4">
    <source>
        <dbReference type="ARBA" id="ARBA00023004"/>
    </source>
</evidence>
<organism evidence="7 8">
    <name type="scientific">Actinotalea fermentans</name>
    <dbReference type="NCBI Taxonomy" id="43671"/>
    <lineage>
        <taxon>Bacteria</taxon>
        <taxon>Bacillati</taxon>
        <taxon>Actinomycetota</taxon>
        <taxon>Actinomycetes</taxon>
        <taxon>Micrococcales</taxon>
        <taxon>Cellulomonadaceae</taxon>
        <taxon>Actinotalea</taxon>
    </lineage>
</organism>
<evidence type="ECO:0000256" key="2">
    <source>
        <dbReference type="ARBA" id="ARBA00022485"/>
    </source>
</evidence>
<dbReference type="SMART" id="SM00928">
    <property type="entry name" value="NADH_4Fe-4S"/>
    <property type="match status" value="1"/>
</dbReference>
<comment type="similarity">
    <text evidence="1">Belongs to the complex I 51 kDa subunit family.</text>
</comment>
<dbReference type="EMBL" id="BJYK01000009">
    <property type="protein sequence ID" value="GEN80709.1"/>
    <property type="molecule type" value="Genomic_DNA"/>
</dbReference>
<dbReference type="PANTHER" id="PTHR43578">
    <property type="entry name" value="NADH-QUINONE OXIDOREDUCTASE SUBUNIT F"/>
    <property type="match status" value="1"/>
</dbReference>
<dbReference type="PANTHER" id="PTHR43578:SF3">
    <property type="entry name" value="NADH-QUINONE OXIDOREDUCTASE SUBUNIT F"/>
    <property type="match status" value="1"/>
</dbReference>
<evidence type="ECO:0000256" key="5">
    <source>
        <dbReference type="ARBA" id="ARBA00023014"/>
    </source>
</evidence>
<dbReference type="Pfam" id="PF10589">
    <property type="entry name" value="NADH_4Fe-4S"/>
    <property type="match status" value="1"/>
</dbReference>
<keyword evidence="4" id="KW-0408">Iron</keyword>
<dbReference type="InterPro" id="IPR019554">
    <property type="entry name" value="Soluble_ligand-bd"/>
</dbReference>
<dbReference type="Proteomes" id="UP000321484">
    <property type="component" value="Unassembled WGS sequence"/>
</dbReference>
<dbReference type="FunFam" id="3.40.50.11540:FF:000001">
    <property type="entry name" value="NADH dehydrogenase [ubiquinone] flavoprotein 1, mitochondrial"/>
    <property type="match status" value="1"/>
</dbReference>
<gene>
    <name evidence="7" type="ORF">AFE02nite_24430</name>
</gene>
<name>A0A511YZV1_9CELL</name>
<evidence type="ECO:0000259" key="6">
    <source>
        <dbReference type="SMART" id="SM00928"/>
    </source>
</evidence>